<feature type="compositionally biased region" description="Polar residues" evidence="1">
    <location>
        <begin position="716"/>
        <end position="737"/>
    </location>
</feature>
<keyword evidence="4" id="KW-1185">Reference proteome</keyword>
<dbReference type="InParanoid" id="A0A078AJH9"/>
<dbReference type="OrthoDB" id="26838at2759"/>
<reference evidence="3 4" key="1">
    <citation type="submission" date="2014-06" db="EMBL/GenBank/DDBJ databases">
        <authorList>
            <person name="Swart Estienne"/>
        </authorList>
    </citation>
    <scope>NUCLEOTIDE SEQUENCE [LARGE SCALE GENOMIC DNA]</scope>
    <source>
        <strain evidence="3 4">130c</strain>
    </source>
</reference>
<dbReference type="GO" id="GO:0006139">
    <property type="term" value="P:nucleobase-containing compound metabolic process"/>
    <property type="evidence" value="ECO:0007669"/>
    <property type="project" value="InterPro"/>
</dbReference>
<protein>
    <submittedName>
        <fullName evidence="3">3-5 exonuclease domain-containing protein</fullName>
    </submittedName>
</protein>
<keyword evidence="3" id="KW-0540">Nuclease</keyword>
<dbReference type="EMBL" id="CCKQ01010507">
    <property type="protein sequence ID" value="CDW82031.1"/>
    <property type="molecule type" value="Genomic_DNA"/>
</dbReference>
<feature type="region of interest" description="Disordered" evidence="1">
    <location>
        <begin position="870"/>
        <end position="906"/>
    </location>
</feature>
<dbReference type="InterPro" id="IPR012337">
    <property type="entry name" value="RNaseH-like_sf"/>
</dbReference>
<dbReference type="Gene3D" id="2.40.50.140">
    <property type="entry name" value="Nucleic acid-binding proteins"/>
    <property type="match status" value="1"/>
</dbReference>
<dbReference type="InterPro" id="IPR036397">
    <property type="entry name" value="RNaseH_sf"/>
</dbReference>
<dbReference type="PANTHER" id="PTHR46814">
    <property type="entry name" value="EGALITARIAN, ISOFORM B"/>
    <property type="match status" value="1"/>
</dbReference>
<dbReference type="GO" id="GO:0003676">
    <property type="term" value="F:nucleic acid binding"/>
    <property type="evidence" value="ECO:0007669"/>
    <property type="project" value="InterPro"/>
</dbReference>
<evidence type="ECO:0000313" key="4">
    <source>
        <dbReference type="Proteomes" id="UP000039865"/>
    </source>
</evidence>
<dbReference type="Proteomes" id="UP000039865">
    <property type="component" value="Unassembled WGS sequence"/>
</dbReference>
<dbReference type="PANTHER" id="PTHR46814:SF1">
    <property type="entry name" value="EGALITARIAN, ISOFORM B"/>
    <property type="match status" value="1"/>
</dbReference>
<keyword evidence="3" id="KW-0269">Exonuclease</keyword>
<feature type="compositionally biased region" description="Polar residues" evidence="1">
    <location>
        <begin position="805"/>
        <end position="830"/>
    </location>
</feature>
<dbReference type="PROSITE" id="PS50126">
    <property type="entry name" value="S1"/>
    <property type="match status" value="1"/>
</dbReference>
<dbReference type="Pfam" id="PF01612">
    <property type="entry name" value="DNA_pol_A_exo1"/>
    <property type="match status" value="1"/>
</dbReference>
<feature type="compositionally biased region" description="Polar residues" evidence="1">
    <location>
        <begin position="680"/>
        <end position="691"/>
    </location>
</feature>
<feature type="compositionally biased region" description="Low complexity" evidence="1">
    <location>
        <begin position="870"/>
        <end position="887"/>
    </location>
</feature>
<dbReference type="SUPFAM" id="SSF53098">
    <property type="entry name" value="Ribonuclease H-like"/>
    <property type="match status" value="1"/>
</dbReference>
<evidence type="ECO:0000256" key="1">
    <source>
        <dbReference type="SAM" id="MobiDB-lite"/>
    </source>
</evidence>
<dbReference type="Gene3D" id="3.30.420.10">
    <property type="entry name" value="Ribonuclease H-like superfamily/Ribonuclease H"/>
    <property type="match status" value="1"/>
</dbReference>
<feature type="region of interest" description="Disordered" evidence="1">
    <location>
        <begin position="673"/>
        <end position="742"/>
    </location>
</feature>
<evidence type="ECO:0000313" key="3">
    <source>
        <dbReference type="EMBL" id="CDW82031.1"/>
    </source>
</evidence>
<feature type="domain" description="S1 motif" evidence="2">
    <location>
        <begin position="453"/>
        <end position="517"/>
    </location>
</feature>
<dbReference type="InterPro" id="IPR002562">
    <property type="entry name" value="3'-5'_exonuclease_dom"/>
</dbReference>
<proteinExistence type="predicted"/>
<dbReference type="SUPFAM" id="SSF50249">
    <property type="entry name" value="Nucleic acid-binding proteins"/>
    <property type="match status" value="1"/>
</dbReference>
<feature type="region of interest" description="Disordered" evidence="1">
    <location>
        <begin position="795"/>
        <end position="830"/>
    </location>
</feature>
<dbReference type="AlphaFoldDB" id="A0A078AJH9"/>
<dbReference type="GO" id="GO:0008408">
    <property type="term" value="F:3'-5' exonuclease activity"/>
    <property type="evidence" value="ECO:0007669"/>
    <property type="project" value="InterPro"/>
</dbReference>
<feature type="compositionally biased region" description="Polar residues" evidence="1">
    <location>
        <begin position="888"/>
        <end position="906"/>
    </location>
</feature>
<feature type="compositionally biased region" description="Low complexity" evidence="1">
    <location>
        <begin position="692"/>
        <end position="707"/>
    </location>
</feature>
<dbReference type="SMART" id="SM00316">
    <property type="entry name" value="S1"/>
    <property type="match status" value="1"/>
</dbReference>
<gene>
    <name evidence="3" type="primary">Contig4836.g5171</name>
    <name evidence="3" type="ORF">STYLEM_11056</name>
</gene>
<organism evidence="3 4">
    <name type="scientific">Stylonychia lemnae</name>
    <name type="common">Ciliate</name>
    <dbReference type="NCBI Taxonomy" id="5949"/>
    <lineage>
        <taxon>Eukaryota</taxon>
        <taxon>Sar</taxon>
        <taxon>Alveolata</taxon>
        <taxon>Ciliophora</taxon>
        <taxon>Intramacronucleata</taxon>
        <taxon>Spirotrichea</taxon>
        <taxon>Stichotrichia</taxon>
        <taxon>Sporadotrichida</taxon>
        <taxon>Oxytrichidae</taxon>
        <taxon>Stylonychinae</taxon>
        <taxon>Stylonychia</taxon>
    </lineage>
</organism>
<sequence>MHKFINSGGGAVQSPTGQISINKGTSWISSKIPMVIFKQLIFQRVEILKTAAFSQHSATACQVLTVKVISKYSAKSRISLDIALANYFTSREIYLIEFNHQLYQQQKADASIFNPKQPNISLKYKHKFDQLAVHFFLQSSTKQQHAFNTKEGLMKYQDQQLQLQQQSQLQLQKQQQQSHQFQLETDQTQQHFGQASSQQFVDWSNIFNTHESYVIITKPEEVQAISQAILKTKPDPILGVDCEGLAKGRPLSLLQMYFAGKCYLFDLLAVNPFVYGLKEVMESKTIMKIFHDFCEDQSALINQYNLVCYYVFDTQIAHRVIQQAIVKTPKLLNYKDNNISLADLLKMYIDVVHTKKHEISAKMKNDDGFWERRPLTQDMIDYATQDVCYLPMVYQKLFKEYGQLKLIHQFYQNGQQYYEEMTVFSKIMRDTGSCAKYAFINRHIQDISQLTDGSVIQAFIKNYQEYGVYCSLNVGVSGIVQEDQSVKQLRQYFDIGDIIQVQVEGQRRSGHLKLRFQGPQNPSMFMPPQVNQNFSPVKAFKPYNVKPTDYSYGPINHSQQPVPINQNQMNHFHRIQSAPFHPSTHQPSSQSLNIQSPLYFYQQNTQMYGNKKSQKSMNVQSPEFVPNSSFSSSNGGDSTLNNTFNSEWTGSMHQGNSNLNKTVNHDIQESPFNFGYPTPQDGQKPQQNMIINNSTNSLNANNKQNQKTLNPEKKVSNQSTFAKQSPQGMNDQMGNLSQHEEFKRSSSFINNNSNNGSNSQRYFQMKPQQDNEFMYKPGRMQTARDELQNQQFNYTQGSQGGQVKGSRSTPQKQQIQKSTSSVLNTQSNQSDKQEIMSLLNDTIAKLNINQSQTQMKLVVQQNIQQQNSTNQFQQSQVSQNSQQSQPSKTGFNQGQTISRHPGSTNY</sequence>
<dbReference type="InterPro" id="IPR003029">
    <property type="entry name" value="S1_domain"/>
</dbReference>
<evidence type="ECO:0000259" key="2">
    <source>
        <dbReference type="PROSITE" id="PS50126"/>
    </source>
</evidence>
<name>A0A078AJH9_STYLE</name>
<dbReference type="InterPro" id="IPR012340">
    <property type="entry name" value="NA-bd_OB-fold"/>
</dbReference>
<accession>A0A078AJH9</accession>
<keyword evidence="3" id="KW-0378">Hydrolase</keyword>
<dbReference type="SMART" id="SM00474">
    <property type="entry name" value="35EXOc"/>
    <property type="match status" value="1"/>
</dbReference>